<dbReference type="EnsemblProtists" id="PYU1_T004896">
    <property type="protein sequence ID" value="PYU1_T004896"/>
    <property type="gene ID" value="PYU1_G004885"/>
</dbReference>
<name>K3WIV4_GLOUD</name>
<accession>K3WIV4</accession>
<protein>
    <submittedName>
        <fullName evidence="2">Uncharacterized protein</fullName>
    </submittedName>
</protein>
<proteinExistence type="predicted"/>
<evidence type="ECO:0000313" key="3">
    <source>
        <dbReference type="Proteomes" id="UP000019132"/>
    </source>
</evidence>
<dbReference type="HOGENOM" id="CLU_2163454_0_0_1"/>
<dbReference type="EMBL" id="GL376564">
    <property type="status" value="NOT_ANNOTATED_CDS"/>
    <property type="molecule type" value="Genomic_DNA"/>
</dbReference>
<feature type="region of interest" description="Disordered" evidence="1">
    <location>
        <begin position="1"/>
        <end position="111"/>
    </location>
</feature>
<keyword evidence="3" id="KW-1185">Reference proteome</keyword>
<dbReference type="AlphaFoldDB" id="K3WIV4"/>
<reference evidence="3" key="2">
    <citation type="submission" date="2010-04" db="EMBL/GenBank/DDBJ databases">
        <authorList>
            <person name="Buell R."/>
            <person name="Hamilton J."/>
            <person name="Hostetler J."/>
        </authorList>
    </citation>
    <scope>NUCLEOTIDE SEQUENCE [LARGE SCALE GENOMIC DNA]</scope>
    <source>
        <strain evidence="3">DAOM:BR144</strain>
    </source>
</reference>
<evidence type="ECO:0000256" key="1">
    <source>
        <dbReference type="SAM" id="MobiDB-lite"/>
    </source>
</evidence>
<organism evidence="2 3">
    <name type="scientific">Globisporangium ultimum (strain ATCC 200006 / CBS 805.95 / DAOM BR144)</name>
    <name type="common">Pythium ultimum</name>
    <dbReference type="NCBI Taxonomy" id="431595"/>
    <lineage>
        <taxon>Eukaryota</taxon>
        <taxon>Sar</taxon>
        <taxon>Stramenopiles</taxon>
        <taxon>Oomycota</taxon>
        <taxon>Peronosporomycetes</taxon>
        <taxon>Pythiales</taxon>
        <taxon>Pythiaceae</taxon>
        <taxon>Globisporangium</taxon>
    </lineage>
</organism>
<sequence>MHSPLHTRACAHSPLTASCRRSSRAGTISTSSTTTGSPTRSRTTRLKCRSAPNLIQTTAKRRPEIHQHGITMEKSTGGRISASISGRRTAKESTSISSDGDSHKAPSLNAV</sequence>
<reference evidence="2" key="3">
    <citation type="submission" date="2015-02" db="UniProtKB">
        <authorList>
            <consortium name="EnsemblProtists"/>
        </authorList>
    </citation>
    <scope>IDENTIFICATION</scope>
    <source>
        <strain evidence="2">DAOM BR144</strain>
    </source>
</reference>
<feature type="compositionally biased region" description="Polar residues" evidence="1">
    <location>
        <begin position="82"/>
        <end position="99"/>
    </location>
</feature>
<dbReference type="InParanoid" id="K3WIV4"/>
<evidence type="ECO:0000313" key="2">
    <source>
        <dbReference type="EnsemblProtists" id="PYU1_T004896"/>
    </source>
</evidence>
<dbReference type="VEuPathDB" id="FungiDB:PYU1_G004885"/>
<reference evidence="3" key="1">
    <citation type="journal article" date="2010" name="Genome Biol.">
        <title>Genome sequence of the necrotrophic plant pathogen Pythium ultimum reveals original pathogenicity mechanisms and effector repertoire.</title>
        <authorList>
            <person name="Levesque C.A."/>
            <person name="Brouwer H."/>
            <person name="Cano L."/>
            <person name="Hamilton J.P."/>
            <person name="Holt C."/>
            <person name="Huitema E."/>
            <person name="Raffaele S."/>
            <person name="Robideau G.P."/>
            <person name="Thines M."/>
            <person name="Win J."/>
            <person name="Zerillo M.M."/>
            <person name="Beakes G.W."/>
            <person name="Boore J.L."/>
            <person name="Busam D."/>
            <person name="Dumas B."/>
            <person name="Ferriera S."/>
            <person name="Fuerstenberg S.I."/>
            <person name="Gachon C.M."/>
            <person name="Gaulin E."/>
            <person name="Govers F."/>
            <person name="Grenville-Briggs L."/>
            <person name="Horner N."/>
            <person name="Hostetler J."/>
            <person name="Jiang R.H."/>
            <person name="Johnson J."/>
            <person name="Krajaejun T."/>
            <person name="Lin H."/>
            <person name="Meijer H.J."/>
            <person name="Moore B."/>
            <person name="Morris P."/>
            <person name="Phuntmart V."/>
            <person name="Puiu D."/>
            <person name="Shetty J."/>
            <person name="Stajich J.E."/>
            <person name="Tripathy S."/>
            <person name="Wawra S."/>
            <person name="van West P."/>
            <person name="Whitty B.R."/>
            <person name="Coutinho P.M."/>
            <person name="Henrissat B."/>
            <person name="Martin F."/>
            <person name="Thomas P.D."/>
            <person name="Tyler B.M."/>
            <person name="De Vries R.P."/>
            <person name="Kamoun S."/>
            <person name="Yandell M."/>
            <person name="Tisserat N."/>
            <person name="Buell C.R."/>
        </authorList>
    </citation>
    <scope>NUCLEOTIDE SEQUENCE</scope>
    <source>
        <strain evidence="3">DAOM:BR144</strain>
    </source>
</reference>
<feature type="compositionally biased region" description="Low complexity" evidence="1">
    <location>
        <begin position="24"/>
        <end position="41"/>
    </location>
</feature>
<dbReference type="Proteomes" id="UP000019132">
    <property type="component" value="Unassembled WGS sequence"/>
</dbReference>